<dbReference type="EMBL" id="JABAHT010000036">
    <property type="protein sequence ID" value="KAF4668491.1"/>
    <property type="molecule type" value="Genomic_DNA"/>
</dbReference>
<gene>
    <name evidence="4" type="primary">USH2A_1</name>
    <name evidence="4" type="ORF">FOZ61_006332</name>
</gene>
<protein>
    <submittedName>
        <fullName evidence="4">Immunoglobulin super DCC subclass member</fullName>
    </submittedName>
</protein>
<feature type="region of interest" description="Disordered" evidence="2">
    <location>
        <begin position="341"/>
        <end position="368"/>
    </location>
</feature>
<evidence type="ECO:0000313" key="5">
    <source>
        <dbReference type="Proteomes" id="UP000570595"/>
    </source>
</evidence>
<evidence type="ECO:0000256" key="1">
    <source>
        <dbReference type="ARBA" id="ARBA00022737"/>
    </source>
</evidence>
<dbReference type="InterPro" id="IPR036116">
    <property type="entry name" value="FN3_sf"/>
</dbReference>
<organism evidence="4 5">
    <name type="scientific">Perkinsus olseni</name>
    <name type="common">Perkinsus atlanticus</name>
    <dbReference type="NCBI Taxonomy" id="32597"/>
    <lineage>
        <taxon>Eukaryota</taxon>
        <taxon>Sar</taxon>
        <taxon>Alveolata</taxon>
        <taxon>Perkinsozoa</taxon>
        <taxon>Perkinsea</taxon>
        <taxon>Perkinsida</taxon>
        <taxon>Perkinsidae</taxon>
        <taxon>Perkinsus</taxon>
    </lineage>
</organism>
<dbReference type="CDD" id="cd00063">
    <property type="entry name" value="FN3"/>
    <property type="match status" value="3"/>
</dbReference>
<evidence type="ECO:0000256" key="2">
    <source>
        <dbReference type="SAM" id="MobiDB-lite"/>
    </source>
</evidence>
<dbReference type="AlphaFoldDB" id="A0A7J6MBU0"/>
<dbReference type="InterPro" id="IPR003961">
    <property type="entry name" value="FN3_dom"/>
</dbReference>
<feature type="domain" description="Fibronectin type-III" evidence="3">
    <location>
        <begin position="266"/>
        <end position="357"/>
    </location>
</feature>
<name>A0A7J6MBU0_PEROL</name>
<dbReference type="InterPro" id="IPR050964">
    <property type="entry name" value="Striated_Muscle_Regulatory"/>
</dbReference>
<evidence type="ECO:0000259" key="3">
    <source>
        <dbReference type="PROSITE" id="PS50853"/>
    </source>
</evidence>
<dbReference type="InterPro" id="IPR013783">
    <property type="entry name" value="Ig-like_fold"/>
</dbReference>
<feature type="region of interest" description="Disordered" evidence="2">
    <location>
        <begin position="154"/>
        <end position="173"/>
    </location>
</feature>
<accession>A0A7J6MBU0</accession>
<feature type="domain" description="Fibronectin type-III" evidence="3">
    <location>
        <begin position="362"/>
        <end position="454"/>
    </location>
</feature>
<dbReference type="Proteomes" id="UP000570595">
    <property type="component" value="Unassembled WGS sequence"/>
</dbReference>
<dbReference type="PROSITE" id="PS50853">
    <property type="entry name" value="FN3"/>
    <property type="match status" value="3"/>
</dbReference>
<dbReference type="SUPFAM" id="SSF49265">
    <property type="entry name" value="Fibronectin type III"/>
    <property type="match status" value="2"/>
</dbReference>
<dbReference type="PANTHER" id="PTHR13817">
    <property type="entry name" value="TITIN"/>
    <property type="match status" value="1"/>
</dbReference>
<dbReference type="PANTHER" id="PTHR13817:SF73">
    <property type="entry name" value="FIBRONECTIN TYPE-III DOMAIN-CONTAINING PROTEIN"/>
    <property type="match status" value="1"/>
</dbReference>
<dbReference type="Gene3D" id="2.60.40.10">
    <property type="entry name" value="Immunoglobulins"/>
    <property type="match status" value="3"/>
</dbReference>
<dbReference type="OrthoDB" id="434099at2759"/>
<proteinExistence type="predicted"/>
<comment type="caution">
    <text evidence="4">The sequence shown here is derived from an EMBL/GenBank/DDBJ whole genome shotgun (WGS) entry which is preliminary data.</text>
</comment>
<feature type="region of interest" description="Disordered" evidence="2">
    <location>
        <begin position="77"/>
        <end position="102"/>
    </location>
</feature>
<dbReference type="Pfam" id="PF00041">
    <property type="entry name" value="fn3"/>
    <property type="match status" value="3"/>
</dbReference>
<dbReference type="SMART" id="SM00060">
    <property type="entry name" value="FN3"/>
    <property type="match status" value="3"/>
</dbReference>
<keyword evidence="1" id="KW-0677">Repeat</keyword>
<sequence>MFLIGIGIGIGIFFLVLYCMGIIGGSSNNNSSSNTIDLGELQYPSVVPGYTNLSITISPVAAALTYNPKDYLIETQVASGSGGRSSSSSSGRRLRPQSDGPWTVAMEVPYDKDHATTATITGLTAGEQLLIRYKIEMEDGRVSSPSVAVMEGTKAPTAPSIPGLTASDTTDSSVSVSIIPPTADNGADITGYIIQHALISSTDNNTTPDNWTKAEISQDDASKPYTVDGLDSGDKVVFEISAENSAGSSPFGKPYSMTTDDVDASAPDQVTGLAANGSTSNSVKLVWTAPADNGAMILRYIISGDDGDKTYTVDGHDTSYTVTGLSRGSDYTFYIIAKNSKGDSPKSDGVSTKTTESCDADPPSNVMRQTPFSDGLSVSWSKASNPECDLPVTAYRVIDDDGNELCQPATDGALWCDVTGLKPSTSYNIRVQAKNSAGWSKKSSSPVKMSTIASGKCNKRDEIRWWVTTTNPSYSGQEFTKEIESCSIKSFAKPDKVASCLVDYTKDSSKTPFNLPPISSDCGMCYGVNAQCSMAHCSFPCGMGTAANSAACLQCNDQYCKPEFYSCSGLYTAIGPPDPQ</sequence>
<reference evidence="4 5" key="1">
    <citation type="submission" date="2020-04" db="EMBL/GenBank/DDBJ databases">
        <title>Perkinsus olseni comparative genomics.</title>
        <authorList>
            <person name="Bogema D.R."/>
        </authorList>
    </citation>
    <scope>NUCLEOTIDE SEQUENCE [LARGE SCALE GENOMIC DNA]</scope>
    <source>
        <strain evidence="4">ATCC PRA-179</strain>
    </source>
</reference>
<feature type="domain" description="Fibronectin type-III" evidence="3">
    <location>
        <begin position="158"/>
        <end position="262"/>
    </location>
</feature>
<evidence type="ECO:0000313" key="4">
    <source>
        <dbReference type="EMBL" id="KAF4668491.1"/>
    </source>
</evidence>
<dbReference type="PRINTS" id="PR00014">
    <property type="entry name" value="FNTYPEIII"/>
</dbReference>